<dbReference type="Proteomes" id="UP001251528">
    <property type="component" value="Unassembled WGS sequence"/>
</dbReference>
<dbReference type="CDD" id="cd02883">
    <property type="entry name" value="NUDIX_Hydrolase"/>
    <property type="match status" value="1"/>
</dbReference>
<protein>
    <recommendedName>
        <fullName evidence="1">Nudix hydrolase domain-containing protein</fullName>
    </recommendedName>
</protein>
<keyword evidence="3" id="KW-1185">Reference proteome</keyword>
<feature type="domain" description="Nudix hydrolase" evidence="1">
    <location>
        <begin position="31"/>
        <end position="184"/>
    </location>
</feature>
<sequence>MSNLQRRFHFHNDVAEYNVCISRYLQGDSTINNVCVGAVIFGNDEGSRMLLIQRTKNDFGGLMWEVPGGACEQEQDETILHSVAREVWEETGLHVRSVRRLVDAVHFVIDTAGEQFNHRWRKLTFEVEIEEGYGSCDQGLRTSVDQSIKLDPKEHEDWGWATEKEVEDRAWEKGELGRAIRGGLHSKQH</sequence>
<dbReference type="SUPFAM" id="SSF55811">
    <property type="entry name" value="Nudix"/>
    <property type="match status" value="1"/>
</dbReference>
<dbReference type="PANTHER" id="PTHR43736">
    <property type="entry name" value="ADP-RIBOSE PYROPHOSPHATASE"/>
    <property type="match status" value="1"/>
</dbReference>
<name>A0AAJ0FY96_9HYPO</name>
<dbReference type="PANTHER" id="PTHR43736:SF1">
    <property type="entry name" value="DIHYDRONEOPTERIN TRIPHOSPHATE DIPHOSPHATASE"/>
    <property type="match status" value="1"/>
</dbReference>
<evidence type="ECO:0000313" key="2">
    <source>
        <dbReference type="EMBL" id="KAK2616384.1"/>
    </source>
</evidence>
<dbReference type="Gene3D" id="3.90.79.10">
    <property type="entry name" value="Nucleoside Triphosphate Pyrophosphohydrolase"/>
    <property type="match status" value="1"/>
</dbReference>
<dbReference type="Pfam" id="PF00293">
    <property type="entry name" value="NUDIX"/>
    <property type="match status" value="1"/>
</dbReference>
<proteinExistence type="predicted"/>
<dbReference type="InterPro" id="IPR015797">
    <property type="entry name" value="NUDIX_hydrolase-like_dom_sf"/>
</dbReference>
<comment type="caution">
    <text evidence="2">The sequence shown here is derived from an EMBL/GenBank/DDBJ whole genome shotgun (WGS) entry which is preliminary data.</text>
</comment>
<accession>A0AAJ0FY96</accession>
<dbReference type="PROSITE" id="PS51462">
    <property type="entry name" value="NUDIX"/>
    <property type="match status" value="1"/>
</dbReference>
<dbReference type="InterPro" id="IPR000086">
    <property type="entry name" value="NUDIX_hydrolase_dom"/>
</dbReference>
<evidence type="ECO:0000259" key="1">
    <source>
        <dbReference type="PROSITE" id="PS51462"/>
    </source>
</evidence>
<reference evidence="2" key="1">
    <citation type="submission" date="2023-06" db="EMBL/GenBank/DDBJ databases">
        <title>Conoideocrella luteorostrata (Hypocreales: Clavicipitaceae), a potential biocontrol fungus for elongate hemlock scale in United States Christmas tree production areas.</title>
        <authorList>
            <person name="Barrett H."/>
            <person name="Lovett B."/>
            <person name="Macias A.M."/>
            <person name="Stajich J.E."/>
            <person name="Kasson M.T."/>
        </authorList>
    </citation>
    <scope>NUCLEOTIDE SEQUENCE</scope>
    <source>
        <strain evidence="2">ARSEF 14590</strain>
    </source>
</reference>
<organism evidence="2 3">
    <name type="scientific">Conoideocrella luteorostrata</name>
    <dbReference type="NCBI Taxonomy" id="1105319"/>
    <lineage>
        <taxon>Eukaryota</taxon>
        <taxon>Fungi</taxon>
        <taxon>Dikarya</taxon>
        <taxon>Ascomycota</taxon>
        <taxon>Pezizomycotina</taxon>
        <taxon>Sordariomycetes</taxon>
        <taxon>Hypocreomycetidae</taxon>
        <taxon>Hypocreales</taxon>
        <taxon>Clavicipitaceae</taxon>
        <taxon>Conoideocrella</taxon>
    </lineage>
</organism>
<evidence type="ECO:0000313" key="3">
    <source>
        <dbReference type="Proteomes" id="UP001251528"/>
    </source>
</evidence>
<gene>
    <name evidence="2" type="ORF">QQS21_000625</name>
</gene>
<dbReference type="EMBL" id="JASWJB010000006">
    <property type="protein sequence ID" value="KAK2616384.1"/>
    <property type="molecule type" value="Genomic_DNA"/>
</dbReference>
<dbReference type="AlphaFoldDB" id="A0AAJ0FY96"/>